<dbReference type="InterPro" id="IPR000620">
    <property type="entry name" value="EamA_dom"/>
</dbReference>
<feature type="transmembrane region" description="Helical" evidence="3">
    <location>
        <begin position="267"/>
        <end position="285"/>
    </location>
</feature>
<accession>A0A0D1UYF9</accession>
<keyword evidence="3" id="KW-1133">Transmembrane helix</keyword>
<dbReference type="Proteomes" id="UP000037269">
    <property type="component" value="Unassembled WGS sequence"/>
</dbReference>
<feature type="transmembrane region" description="Helical" evidence="3">
    <location>
        <begin position="244"/>
        <end position="261"/>
    </location>
</feature>
<dbReference type="RefSeq" id="WP_043068144.1">
    <property type="nucleotide sequence ID" value="NZ_BJOA01000004.1"/>
</dbReference>
<feature type="transmembrane region" description="Helical" evidence="3">
    <location>
        <begin position="92"/>
        <end position="113"/>
    </location>
</feature>
<proteinExistence type="inferred from homology"/>
<keyword evidence="3" id="KW-0812">Transmembrane</keyword>
<dbReference type="AlphaFoldDB" id="A0A0D1UYF9"/>
<dbReference type="Proteomes" id="UP000182836">
    <property type="component" value="Unassembled WGS sequence"/>
</dbReference>
<organism evidence="5 7">
    <name type="scientific">Aneurinibacillus migulanus</name>
    <name type="common">Bacillus migulanus</name>
    <dbReference type="NCBI Taxonomy" id="47500"/>
    <lineage>
        <taxon>Bacteria</taxon>
        <taxon>Bacillati</taxon>
        <taxon>Bacillota</taxon>
        <taxon>Bacilli</taxon>
        <taxon>Bacillales</taxon>
        <taxon>Paenibacillaceae</taxon>
        <taxon>Aneurinibacillus group</taxon>
        <taxon>Aneurinibacillus</taxon>
    </lineage>
</organism>
<dbReference type="GO" id="GO:0016020">
    <property type="term" value="C:membrane"/>
    <property type="evidence" value="ECO:0007669"/>
    <property type="project" value="InterPro"/>
</dbReference>
<feature type="transmembrane region" description="Helical" evidence="3">
    <location>
        <begin position="61"/>
        <end position="80"/>
    </location>
</feature>
<dbReference type="EMBL" id="LGUG01000004">
    <property type="protein sequence ID" value="KON98217.1"/>
    <property type="molecule type" value="Genomic_DNA"/>
</dbReference>
<feature type="transmembrane region" description="Helical" evidence="3">
    <location>
        <begin position="30"/>
        <end position="54"/>
    </location>
</feature>
<gene>
    <name evidence="5" type="ORF">AF333_25090</name>
    <name evidence="6" type="ORF">SAMN04487909_101502</name>
</gene>
<reference evidence="6 8" key="2">
    <citation type="submission" date="2016-10" db="EMBL/GenBank/DDBJ databases">
        <authorList>
            <person name="de Groot N.N."/>
        </authorList>
    </citation>
    <scope>NUCLEOTIDE SEQUENCE [LARGE SCALE GENOMIC DNA]</scope>
    <source>
        <strain evidence="6 8">DSM 2895</strain>
    </source>
</reference>
<evidence type="ECO:0000313" key="5">
    <source>
        <dbReference type="EMBL" id="KON98217.1"/>
    </source>
</evidence>
<evidence type="ECO:0000313" key="7">
    <source>
        <dbReference type="Proteomes" id="UP000037269"/>
    </source>
</evidence>
<evidence type="ECO:0000313" key="8">
    <source>
        <dbReference type="Proteomes" id="UP000182836"/>
    </source>
</evidence>
<dbReference type="SUPFAM" id="SSF103481">
    <property type="entry name" value="Multidrug resistance efflux transporter EmrE"/>
    <property type="match status" value="2"/>
</dbReference>
<keyword evidence="3" id="KW-0472">Membrane</keyword>
<dbReference type="EMBL" id="FNED01000001">
    <property type="protein sequence ID" value="SDI08657.1"/>
    <property type="molecule type" value="Genomic_DNA"/>
</dbReference>
<feature type="transmembrane region" description="Helical" evidence="3">
    <location>
        <begin position="216"/>
        <end position="237"/>
    </location>
</feature>
<feature type="transmembrane region" description="Helical" evidence="3">
    <location>
        <begin position="120"/>
        <end position="142"/>
    </location>
</feature>
<reference evidence="5 7" key="1">
    <citation type="submission" date="2015-07" db="EMBL/GenBank/DDBJ databases">
        <title>Fjat-14205 dsm 2895.</title>
        <authorList>
            <person name="Liu B."/>
            <person name="Wang J."/>
            <person name="Zhu Y."/>
            <person name="Liu G."/>
            <person name="Chen Q."/>
            <person name="Chen Z."/>
            <person name="Lan J."/>
            <person name="Che J."/>
            <person name="Ge C."/>
            <person name="Shi H."/>
            <person name="Pan Z."/>
            <person name="Liu X."/>
        </authorList>
    </citation>
    <scope>NUCLEOTIDE SEQUENCE [LARGE SCALE GENOMIC DNA]</scope>
    <source>
        <strain evidence="5 7">DSM 2895</strain>
    </source>
</reference>
<evidence type="ECO:0000256" key="2">
    <source>
        <dbReference type="ARBA" id="ARBA00007362"/>
    </source>
</evidence>
<evidence type="ECO:0000256" key="3">
    <source>
        <dbReference type="SAM" id="Phobius"/>
    </source>
</evidence>
<comment type="subcellular location">
    <subcellularLocation>
        <location evidence="1">Endomembrane system</location>
        <topology evidence="1">Multi-pass membrane protein</topology>
    </subcellularLocation>
</comment>
<feature type="domain" description="EamA" evidence="4">
    <location>
        <begin position="5"/>
        <end position="136"/>
    </location>
</feature>
<feature type="domain" description="EamA" evidence="4">
    <location>
        <begin position="151"/>
        <end position="284"/>
    </location>
</feature>
<sequence>MSYVAVMLLLSSAFLHATWNFLSKRAGGGIAFVWLFTAIGTVIYTPIVCVFLLFNPYTGETINLIYVVGSILLHLLYFVILQKGYTKSDFSLIYPVARGLGPMLVTMMAILLFNERPSLAVFIGTAIIVGSVFFLTGGITIFNDNRALSAIRYGFMLGMIIAGYTLWDKYVVSYLFIAPLLLDYLTTLGRLIMLTPVAFRSWTDICDEWKTHRREAIGVGILNSLAYILVLSAMVLAPISYVAPIRELSILIGTIFGIYFLKEGYGWQRIIAASTIVVGVAVIITG</sequence>
<comment type="similarity">
    <text evidence="2">Belongs to the EamA transporter family.</text>
</comment>
<dbReference type="GeneID" id="42308401"/>
<protein>
    <submittedName>
        <fullName evidence="6">EamA-like transporter family protein</fullName>
    </submittedName>
    <submittedName>
        <fullName evidence="5">Small multidrug resistance protein</fullName>
    </submittedName>
</protein>
<dbReference type="STRING" id="47500.AF333_25090"/>
<dbReference type="InterPro" id="IPR037185">
    <property type="entry name" value="EmrE-like"/>
</dbReference>
<dbReference type="Gene3D" id="1.10.3730.20">
    <property type="match status" value="2"/>
</dbReference>
<evidence type="ECO:0000259" key="4">
    <source>
        <dbReference type="Pfam" id="PF00892"/>
    </source>
</evidence>
<evidence type="ECO:0000256" key="1">
    <source>
        <dbReference type="ARBA" id="ARBA00004127"/>
    </source>
</evidence>
<dbReference type="OrthoDB" id="157232at2"/>
<feature type="transmembrane region" description="Helical" evidence="3">
    <location>
        <begin position="174"/>
        <end position="196"/>
    </location>
</feature>
<feature type="transmembrane region" description="Helical" evidence="3">
    <location>
        <begin position="148"/>
        <end position="167"/>
    </location>
</feature>
<dbReference type="Pfam" id="PF00892">
    <property type="entry name" value="EamA"/>
    <property type="match status" value="2"/>
</dbReference>
<name>A0A0D1UYF9_ANEMI</name>
<evidence type="ECO:0000313" key="6">
    <source>
        <dbReference type="EMBL" id="SDI08657.1"/>
    </source>
</evidence>
<keyword evidence="7" id="KW-1185">Reference proteome</keyword>
<dbReference type="PATRIC" id="fig|47500.8.peg.3581"/>